<feature type="domain" description="PKD/Chitinase" evidence="2">
    <location>
        <begin position="569"/>
        <end position="637"/>
    </location>
</feature>
<feature type="domain" description="PKD/Chitinase" evidence="2">
    <location>
        <begin position="496"/>
        <end position="564"/>
    </location>
</feature>
<evidence type="ECO:0000313" key="3">
    <source>
        <dbReference type="EMBL" id="GAA3788435.1"/>
    </source>
</evidence>
<dbReference type="EMBL" id="BAABBI010000003">
    <property type="protein sequence ID" value="GAA3788435.1"/>
    <property type="molecule type" value="Genomic_DNA"/>
</dbReference>
<proteinExistence type="predicted"/>
<gene>
    <name evidence="3" type="ORF">GCM10022271_21230</name>
</gene>
<dbReference type="NCBIfam" id="TIGR04183">
    <property type="entry name" value="Por_Secre_tail"/>
    <property type="match status" value="1"/>
</dbReference>
<dbReference type="Pfam" id="PF18962">
    <property type="entry name" value="Por_Secre_tail"/>
    <property type="match status" value="1"/>
</dbReference>
<name>A0ABP7H8R1_9FLAO</name>
<feature type="domain" description="PKD/Chitinase" evidence="2">
    <location>
        <begin position="781"/>
        <end position="849"/>
    </location>
</feature>
<dbReference type="InterPro" id="IPR022409">
    <property type="entry name" value="PKD/Chitinase_dom"/>
</dbReference>
<feature type="domain" description="PKD/Chitinase" evidence="2">
    <location>
        <begin position="421"/>
        <end position="494"/>
    </location>
</feature>
<reference evidence="4" key="1">
    <citation type="journal article" date="2019" name="Int. J. Syst. Evol. Microbiol.">
        <title>The Global Catalogue of Microorganisms (GCM) 10K type strain sequencing project: providing services to taxonomists for standard genome sequencing and annotation.</title>
        <authorList>
            <consortium name="The Broad Institute Genomics Platform"/>
            <consortium name="The Broad Institute Genome Sequencing Center for Infectious Disease"/>
            <person name="Wu L."/>
            <person name="Ma J."/>
        </authorList>
    </citation>
    <scope>NUCLEOTIDE SEQUENCE [LARGE SCALE GENOMIC DNA]</scope>
    <source>
        <strain evidence="4">JCM 17525</strain>
    </source>
</reference>
<dbReference type="Proteomes" id="UP001501456">
    <property type="component" value="Unassembled WGS sequence"/>
</dbReference>
<evidence type="ECO:0000313" key="4">
    <source>
        <dbReference type="Proteomes" id="UP001501456"/>
    </source>
</evidence>
<comment type="caution">
    <text evidence="3">The sequence shown here is derived from an EMBL/GenBank/DDBJ whole genome shotgun (WGS) entry which is preliminary data.</text>
</comment>
<keyword evidence="4" id="KW-1185">Reference proteome</keyword>
<keyword evidence="1" id="KW-0732">Signal</keyword>
<evidence type="ECO:0000256" key="1">
    <source>
        <dbReference type="ARBA" id="ARBA00022729"/>
    </source>
</evidence>
<organism evidence="3 4">
    <name type="scientific">Corallibacter vietnamensis</name>
    <dbReference type="NCBI Taxonomy" id="904130"/>
    <lineage>
        <taxon>Bacteria</taxon>
        <taxon>Pseudomonadati</taxon>
        <taxon>Bacteroidota</taxon>
        <taxon>Flavobacteriia</taxon>
        <taxon>Flavobacteriales</taxon>
        <taxon>Flavobacteriaceae</taxon>
        <taxon>Corallibacter</taxon>
    </lineage>
</organism>
<dbReference type="InterPro" id="IPR026444">
    <property type="entry name" value="Secre_tail"/>
</dbReference>
<accession>A0ABP7H8R1</accession>
<evidence type="ECO:0000259" key="2">
    <source>
        <dbReference type="SMART" id="SM00089"/>
    </source>
</evidence>
<sequence length="1019" mass="109433">MNDICNGKFLEKRNLMKIVFFITIVFYINVNGQNYPPQEQISDVDYRDYNPPSGDFPEYLEPFTESLSGSTVTRISDRNEFGVSGQRLRHNYSKDQTWNSDGTLIKLAGYPSAILDGETYEFLYWSDIPSYGRWSNTQPNIIYGTSGRSFVSHNVNTNQRTTLRTFNEYNSVDFGYGEGNQDKYDRYVGLIGKRGGSDITLIVYDIQNDVITGTKDIDNAGDLDWFSVSQLGGFAVAQWHANGLGDKQGIKSYNINLENEIDVYATTQHGDLGVDAFGNEVIVEYGNEPEWDEDHSLYMARLDGGGSTLLFPYINGRGIWGGHISTRNLDRPGWAYISEQCCPNNPVAPAEMFAIKLDGSGTIERYGKHNSEPSTYLHETQNVPNRNGTKILFASNWFNDSVSNQDAPPAFVLEYPQNAVGLSVNAGDDVVICQGESITLTATGAGGNMYSWSNGGSSQSINVSPNETTTFTVTLTSSSGIQVTDDVTVTVNPLPNANAGDDITINAGESVQLTASGGDTYEWSTGETTQSIEVSPSETTSYSVLVTRNGCSSSDAVTITVDQNVIPVVANAGEDTVICQGESVVLSASGGDSYVWSTGETSQSISVNPNGTTTYTVTVSNGETSDSDDVTVTVNPLPNANAGDNVTISSGESTTLTASGGNAYEWSTGATTQSIEVSPESTTSYSVIVYQNDCSSSDEVTVFVEESVVVNANAGDDVAICQGDMVTLTASGGETYLWSTGETTQSIDVYPSSTSTYSVTAYIGESSDTDDVLVTVNPLPVATVSNDVTIEEGQSVTLSVSGGNDYSWNTGSTNQSITVSPSQTTIYSATVYLNGCYDTETVTVTVVPLVNANAGEDVEICSEVETGESSATLVATGGLYYEWSTGETTQSIVVSPSVTTEYQVMVSNGFSQEMDAVNVLVTDCLSVEENEAQVVRLFVYPNPASDMINIKLSGVVLTQTTFSIYDLVGRQVLSGGIGNITNNAAEQIKTLNVSSLPRGVYLMNINFNGRTETKRIILN</sequence>
<dbReference type="SMART" id="SM00089">
    <property type="entry name" value="PKD"/>
    <property type="match status" value="4"/>
</dbReference>
<protein>
    <recommendedName>
        <fullName evidence="2">PKD/Chitinase domain-containing protein</fullName>
    </recommendedName>
</protein>